<evidence type="ECO:0008006" key="3">
    <source>
        <dbReference type="Google" id="ProtNLM"/>
    </source>
</evidence>
<comment type="caution">
    <text evidence="1">The sequence shown here is derived from an EMBL/GenBank/DDBJ whole genome shotgun (WGS) entry which is preliminary data.</text>
</comment>
<dbReference type="AlphaFoldDB" id="A0A976FNU5"/>
<dbReference type="EMBL" id="SHOA02000019">
    <property type="protein sequence ID" value="TDH70015.1"/>
    <property type="molecule type" value="Genomic_DNA"/>
</dbReference>
<dbReference type="GeneID" id="94351950"/>
<proteinExistence type="predicted"/>
<evidence type="ECO:0000313" key="1">
    <source>
        <dbReference type="EMBL" id="TDH70015.1"/>
    </source>
</evidence>
<dbReference type="Proteomes" id="UP000294530">
    <property type="component" value="Unassembled WGS sequence"/>
</dbReference>
<organism evidence="1 2">
    <name type="scientific">Bremia lactucae</name>
    <name type="common">Lettuce downy mildew</name>
    <dbReference type="NCBI Taxonomy" id="4779"/>
    <lineage>
        <taxon>Eukaryota</taxon>
        <taxon>Sar</taxon>
        <taxon>Stramenopiles</taxon>
        <taxon>Oomycota</taxon>
        <taxon>Peronosporomycetes</taxon>
        <taxon>Peronosporales</taxon>
        <taxon>Peronosporaceae</taxon>
        <taxon>Bremia</taxon>
    </lineage>
</organism>
<gene>
    <name evidence="1" type="ORF">CCR75_008225</name>
</gene>
<protein>
    <recommendedName>
        <fullName evidence="3">RxLR effector protein</fullName>
    </recommendedName>
</protein>
<dbReference type="RefSeq" id="XP_067819514.1">
    <property type="nucleotide sequence ID" value="XM_067966279.1"/>
</dbReference>
<keyword evidence="2" id="KW-1185">Reference proteome</keyword>
<dbReference type="OrthoDB" id="122386at2759"/>
<evidence type="ECO:0000313" key="2">
    <source>
        <dbReference type="Proteomes" id="UP000294530"/>
    </source>
</evidence>
<accession>A0A976FNU5</accession>
<sequence length="480" mass="55422">MNFNSTPLPVIDTSAKEALVPTSVAAEERNGQTETSFVVDHIKNMRTSKNFFSDLFPKVDKQLWSGNPFTNHEWKDWANEMISTNLDTKDIDALIAQHMMKLLGPEGFFRALDKAAKDTSTKALAKKLEETQFKIWDTLNPGGKMTSSVYTALQLGNLDVNTFNKRLPILFRYYRHFMDKHFPRSAELPLDIKDSIDKETVKRFGPYWADTTAIAALLGLNFESPNLFKHPAINIWLDVMKMCTSRQKLVDPLIIRTFQWLGARADMENHALDHAILDFADRWNRENVQPFEVLTILGLSLNHNNLASQSAFPILKAYLKQFVLKPGRKNLKSVHNIFYDLAVDQSDVAAFQRTNFVSFFVMRDFDAADVATILGIETTFKSWKQNVVWIIWVEYVVEYLRHHKTYPVPIEESLKLLSLVNNGDLYNLSKFLSGFEKIEFKNDVVKKFLDRHLPQPNHRSPERKDPDVILNSLNWLKYET</sequence>
<name>A0A976FNU5_BRELC</name>
<reference evidence="1 2" key="1">
    <citation type="journal article" date="2021" name="Genome Biol.">
        <title>AFLAP: assembly-free linkage analysis pipeline using k-mers from genome sequencing data.</title>
        <authorList>
            <person name="Fletcher K."/>
            <person name="Zhang L."/>
            <person name="Gil J."/>
            <person name="Han R."/>
            <person name="Cavanaugh K."/>
            <person name="Michelmore R."/>
        </authorList>
    </citation>
    <scope>NUCLEOTIDE SEQUENCE [LARGE SCALE GENOMIC DNA]</scope>
    <source>
        <strain evidence="1 2">SF5</strain>
    </source>
</reference>
<dbReference type="KEGG" id="blac:94351950"/>